<dbReference type="OrthoDB" id="7864109at2"/>
<dbReference type="PANTHER" id="PTHR38779:SF2">
    <property type="entry name" value="TYPE II SECRETION SYSTEM PROTEIN I-RELATED"/>
    <property type="match status" value="1"/>
</dbReference>
<accession>D2UFH6</accession>
<dbReference type="Pfam" id="PF07963">
    <property type="entry name" value="N_methyl"/>
    <property type="match status" value="1"/>
</dbReference>
<dbReference type="Proteomes" id="UP000001890">
    <property type="component" value="Chromosome"/>
</dbReference>
<dbReference type="STRING" id="380358.XALC_2660"/>
<evidence type="ECO:0000256" key="8">
    <source>
        <dbReference type="ARBA" id="ARBA00023136"/>
    </source>
</evidence>
<evidence type="ECO:0000256" key="1">
    <source>
        <dbReference type="ARBA" id="ARBA00004377"/>
    </source>
</evidence>
<dbReference type="InterPro" id="IPR012902">
    <property type="entry name" value="N_methyl_site"/>
</dbReference>
<evidence type="ECO:0000256" key="3">
    <source>
        <dbReference type="ARBA" id="ARBA00022475"/>
    </source>
</evidence>
<sequence length="138" mass="15025">MRRQRGYTLIEVIVAFALLALALTLLLGSLSGAARQVQRADQLSRATLYAQSLLAAQGVEQPLQPGHTQGDFEQGRFHWTLDVAPYVDPRRPPDAAVALGAPTLLQLDLQVRWGDASAQALHWQTLRLVNPQAAGIPL</sequence>
<dbReference type="NCBIfam" id="TIGR02532">
    <property type="entry name" value="IV_pilin_GFxxxE"/>
    <property type="match status" value="1"/>
</dbReference>
<keyword evidence="3" id="KW-1003">Cell membrane</keyword>
<dbReference type="GO" id="GO:0005886">
    <property type="term" value="C:plasma membrane"/>
    <property type="evidence" value="ECO:0007669"/>
    <property type="project" value="UniProtKB-SubCell"/>
</dbReference>
<evidence type="ECO:0000313" key="10">
    <source>
        <dbReference type="Proteomes" id="UP000001890"/>
    </source>
</evidence>
<keyword evidence="4" id="KW-0488">Methylation</keyword>
<keyword evidence="10" id="KW-1185">Reference proteome</keyword>
<keyword evidence="6" id="KW-0812">Transmembrane</keyword>
<evidence type="ECO:0000256" key="5">
    <source>
        <dbReference type="ARBA" id="ARBA00022519"/>
    </source>
</evidence>
<proteinExistence type="inferred from homology"/>
<comment type="similarity">
    <text evidence="2">Belongs to the GSP I family.</text>
</comment>
<dbReference type="GO" id="GO:0015627">
    <property type="term" value="C:type II protein secretion system complex"/>
    <property type="evidence" value="ECO:0007669"/>
    <property type="project" value="InterPro"/>
</dbReference>
<evidence type="ECO:0000256" key="4">
    <source>
        <dbReference type="ARBA" id="ARBA00022481"/>
    </source>
</evidence>
<dbReference type="InterPro" id="IPR010052">
    <property type="entry name" value="T2SS_protein-GspI"/>
</dbReference>
<dbReference type="GeneID" id="57877965"/>
<reference evidence="9 10" key="1">
    <citation type="journal article" date="2009" name="BMC Genomics">
        <title>The complete genome sequence of Xanthomonas albilineans provides new insights into the reductive genome evolution of the xylem-limited Xanthomonadaceae.</title>
        <authorList>
            <person name="Pieretti I."/>
            <person name="Royer M."/>
            <person name="Barbe V."/>
            <person name="Carrere S."/>
            <person name="Koebnik R."/>
            <person name="Cociancich S."/>
            <person name="Couloux A."/>
            <person name="Darrasse A."/>
            <person name="Gouzy J."/>
            <person name="Jacques M.A."/>
            <person name="Lauber E."/>
            <person name="Manceau C."/>
            <person name="Mangenot S."/>
            <person name="Poussier S."/>
            <person name="Segurens B."/>
            <person name="Szurek B."/>
            <person name="Verdier V."/>
            <person name="Arlat M."/>
            <person name="Rott P."/>
        </authorList>
    </citation>
    <scope>NUCLEOTIDE SEQUENCE [LARGE SCALE GENOMIC DNA]</scope>
    <source>
        <strain evidence="10">GPE PC73 / CFBP 7063</strain>
    </source>
</reference>
<dbReference type="GO" id="GO:0015628">
    <property type="term" value="P:protein secretion by the type II secretion system"/>
    <property type="evidence" value="ECO:0007669"/>
    <property type="project" value="InterPro"/>
</dbReference>
<organism evidence="9 10">
    <name type="scientific">Xanthomonas albilineans (strain GPE PC73 / CFBP 7063)</name>
    <dbReference type="NCBI Taxonomy" id="380358"/>
    <lineage>
        <taxon>Bacteria</taxon>
        <taxon>Pseudomonadati</taxon>
        <taxon>Pseudomonadota</taxon>
        <taxon>Gammaproteobacteria</taxon>
        <taxon>Lysobacterales</taxon>
        <taxon>Lysobacteraceae</taxon>
        <taxon>Xanthomonas</taxon>
    </lineage>
</organism>
<dbReference type="RefSeq" id="WP_012917130.1">
    <property type="nucleotide sequence ID" value="NC_013722.1"/>
</dbReference>
<dbReference type="PROSITE" id="PS00409">
    <property type="entry name" value="PROKAR_NTER_METHYL"/>
    <property type="match status" value="1"/>
</dbReference>
<keyword evidence="8" id="KW-0472">Membrane</keyword>
<protein>
    <submittedName>
        <fullName evidence="9">Probable general secretion pathway protein i</fullName>
    </submittedName>
</protein>
<evidence type="ECO:0000256" key="2">
    <source>
        <dbReference type="ARBA" id="ARBA00008358"/>
    </source>
</evidence>
<keyword evidence="5" id="KW-0997">Cell inner membrane</keyword>
<gene>
    <name evidence="9" type="primary">xpsI</name>
    <name evidence="9" type="ordered locus">XALc_2660</name>
</gene>
<evidence type="ECO:0000256" key="7">
    <source>
        <dbReference type="ARBA" id="ARBA00022989"/>
    </source>
</evidence>
<evidence type="ECO:0000256" key="6">
    <source>
        <dbReference type="ARBA" id="ARBA00022692"/>
    </source>
</evidence>
<dbReference type="KEGG" id="xal:XALC_2660"/>
<dbReference type="PATRIC" id="fig|29447.3.peg.2620"/>
<dbReference type="AlphaFoldDB" id="D2UFH6"/>
<dbReference type="eggNOG" id="COG2165">
    <property type="taxonomic scope" value="Bacteria"/>
</dbReference>
<keyword evidence="7" id="KW-1133">Transmembrane helix</keyword>
<dbReference type="EMBL" id="FP565176">
    <property type="protein sequence ID" value="CBA17137.1"/>
    <property type="molecule type" value="Genomic_DNA"/>
</dbReference>
<name>D2UFH6_XANAP</name>
<dbReference type="NCBIfam" id="NF047828">
    <property type="entry name" value="T3SSXpsI"/>
    <property type="match status" value="1"/>
</dbReference>
<dbReference type="PANTHER" id="PTHR38779">
    <property type="entry name" value="TYPE II SECRETION SYSTEM PROTEIN I-RELATED"/>
    <property type="match status" value="1"/>
</dbReference>
<evidence type="ECO:0000313" key="9">
    <source>
        <dbReference type="EMBL" id="CBA17137.1"/>
    </source>
</evidence>
<comment type="subcellular location">
    <subcellularLocation>
        <location evidence="1">Cell inner membrane</location>
        <topology evidence="1">Single-pass membrane protein</topology>
    </subcellularLocation>
</comment>